<accession>A0ABQ3HF12</accession>
<dbReference type="RefSeq" id="WP_268245525.1">
    <property type="nucleotide sequence ID" value="NZ_BNAD01000001.1"/>
</dbReference>
<protein>
    <submittedName>
        <fullName evidence="1">Uncharacterized protein</fullName>
    </submittedName>
</protein>
<evidence type="ECO:0000313" key="2">
    <source>
        <dbReference type="Proteomes" id="UP000597341"/>
    </source>
</evidence>
<sequence length="42" mass="4210">MTPVRRIAAAALVAALGLGFVGITSAPANADITWGMKIKAKG</sequence>
<reference evidence="2" key="1">
    <citation type="journal article" date="2019" name="Int. J. Syst. Evol. Microbiol.">
        <title>The Global Catalogue of Microorganisms (GCM) 10K type strain sequencing project: providing services to taxonomists for standard genome sequencing and annotation.</title>
        <authorList>
            <consortium name="The Broad Institute Genomics Platform"/>
            <consortium name="The Broad Institute Genome Sequencing Center for Infectious Disease"/>
            <person name="Wu L."/>
            <person name="Ma J."/>
        </authorList>
    </citation>
    <scope>NUCLEOTIDE SEQUENCE [LARGE SCALE GENOMIC DNA]</scope>
    <source>
        <strain evidence="2">CGMCC 1.12791</strain>
    </source>
</reference>
<dbReference type="Proteomes" id="UP000597341">
    <property type="component" value="Unassembled WGS sequence"/>
</dbReference>
<dbReference type="EMBL" id="BNAD01000001">
    <property type="protein sequence ID" value="GHE16128.1"/>
    <property type="molecule type" value="Genomic_DNA"/>
</dbReference>
<comment type="caution">
    <text evidence="1">The sequence shown here is derived from an EMBL/GenBank/DDBJ whole genome shotgun (WGS) entry which is preliminary data.</text>
</comment>
<gene>
    <name evidence="1" type="ORF">GCM10011376_07620</name>
</gene>
<keyword evidence="2" id="KW-1185">Reference proteome</keyword>
<name>A0ABQ3HF12_9ACTN</name>
<proteinExistence type="predicted"/>
<organism evidence="1 2">
    <name type="scientific">Nocardioides flavus</name>
    <name type="common">ex Wang et al. 2016</name>
    <dbReference type="NCBI Taxonomy" id="2058780"/>
    <lineage>
        <taxon>Bacteria</taxon>
        <taxon>Bacillati</taxon>
        <taxon>Actinomycetota</taxon>
        <taxon>Actinomycetes</taxon>
        <taxon>Propionibacteriales</taxon>
        <taxon>Nocardioidaceae</taxon>
        <taxon>Nocardioides</taxon>
    </lineage>
</organism>
<evidence type="ECO:0000313" key="1">
    <source>
        <dbReference type="EMBL" id="GHE16128.1"/>
    </source>
</evidence>